<sequence>MHTTRLGRVLVLAVLLLGVSGTGAAADPAPPPVPLPGGSNYDFYYLQGCYREPYHVVNGFNRAPDIIRYQLGEMRKAGQSRLTIGIFHHRGPDSGTIMDSTGGKLSDQNRRNLTDLLAAVKQAGFAEVAVAFNSLSPNSPSGWSSWQPDLYQENWQLIQDLHPVIAGAGLPYRVDLGNELTASAGQKVVLQYDQQLWKDYTAKFGRNDSVGFSVNSNDPNQVGSVGQIYGTTPPPLFDIHVYDQEYERFLAADTALRQAGYTTQPIIVGESFYNDKAAAEGFAKASKQTGRQIYYLTQWPKTRANVTQCDQVDVAPPADFSAYKAAGF</sequence>
<name>A0ABR6BU52_9PSEU</name>
<evidence type="ECO:0000313" key="3">
    <source>
        <dbReference type="Proteomes" id="UP000517916"/>
    </source>
</evidence>
<accession>A0ABR6BU52</accession>
<proteinExistence type="predicted"/>
<evidence type="ECO:0000313" key="2">
    <source>
        <dbReference type="EMBL" id="MBA8930452.1"/>
    </source>
</evidence>
<dbReference type="EMBL" id="JACJID010000006">
    <property type="protein sequence ID" value="MBA8930452.1"/>
    <property type="molecule type" value="Genomic_DNA"/>
</dbReference>
<feature type="chain" id="PRO_5045320618" description="Cellulase (Glycosyl hydrolase family 5)" evidence="1">
    <location>
        <begin position="26"/>
        <end position="328"/>
    </location>
</feature>
<organism evidence="2 3">
    <name type="scientific">Kutzneria viridogrisea</name>
    <dbReference type="NCBI Taxonomy" id="47990"/>
    <lineage>
        <taxon>Bacteria</taxon>
        <taxon>Bacillati</taxon>
        <taxon>Actinomycetota</taxon>
        <taxon>Actinomycetes</taxon>
        <taxon>Pseudonocardiales</taxon>
        <taxon>Pseudonocardiaceae</taxon>
        <taxon>Kutzneria</taxon>
    </lineage>
</organism>
<evidence type="ECO:0008006" key="4">
    <source>
        <dbReference type="Google" id="ProtNLM"/>
    </source>
</evidence>
<dbReference type="Proteomes" id="UP000517916">
    <property type="component" value="Unassembled WGS sequence"/>
</dbReference>
<comment type="caution">
    <text evidence="2">The sequence shown here is derived from an EMBL/GenBank/DDBJ whole genome shotgun (WGS) entry which is preliminary data.</text>
</comment>
<gene>
    <name evidence="2" type="ORF">BC739_007685</name>
</gene>
<dbReference type="RefSeq" id="WP_025355005.1">
    <property type="nucleotide sequence ID" value="NZ_BAAABQ010000025.1"/>
</dbReference>
<keyword evidence="3" id="KW-1185">Reference proteome</keyword>
<protein>
    <recommendedName>
        <fullName evidence="4">Cellulase (Glycosyl hydrolase family 5)</fullName>
    </recommendedName>
</protein>
<keyword evidence="1" id="KW-0732">Signal</keyword>
<reference evidence="2 3" key="1">
    <citation type="submission" date="2020-08" db="EMBL/GenBank/DDBJ databases">
        <title>Genomic Encyclopedia of Archaeal and Bacterial Type Strains, Phase II (KMG-II): from individual species to whole genera.</title>
        <authorList>
            <person name="Goeker M."/>
        </authorList>
    </citation>
    <scope>NUCLEOTIDE SEQUENCE [LARGE SCALE GENOMIC DNA]</scope>
    <source>
        <strain evidence="2 3">DSM 43850</strain>
    </source>
</reference>
<evidence type="ECO:0000256" key="1">
    <source>
        <dbReference type="SAM" id="SignalP"/>
    </source>
</evidence>
<feature type="signal peptide" evidence="1">
    <location>
        <begin position="1"/>
        <end position="25"/>
    </location>
</feature>